<organism evidence="1 2">
    <name type="scientific">Shouchella clausii</name>
    <name type="common">Alkalihalobacillus clausii</name>
    <dbReference type="NCBI Taxonomy" id="79880"/>
    <lineage>
        <taxon>Bacteria</taxon>
        <taxon>Bacillati</taxon>
        <taxon>Bacillota</taxon>
        <taxon>Bacilli</taxon>
        <taxon>Bacillales</taxon>
        <taxon>Bacillaceae</taxon>
        <taxon>Shouchella</taxon>
    </lineage>
</organism>
<name>A0A268NW25_SHOCL</name>
<protein>
    <submittedName>
        <fullName evidence="1">Uncharacterized protein</fullName>
    </submittedName>
</protein>
<reference evidence="1 2" key="1">
    <citation type="submission" date="2017-07" db="EMBL/GenBank/DDBJ databases">
        <title>Isolation and whole genome analysis of endospore-forming bacteria from heroin.</title>
        <authorList>
            <person name="Kalinowski J."/>
            <person name="Ahrens B."/>
            <person name="Al-Dilaimi A."/>
            <person name="Winkler A."/>
            <person name="Wibberg D."/>
            <person name="Schleenbecker U."/>
            <person name="Ruckert C."/>
            <person name="Wolfel R."/>
            <person name="Grass G."/>
        </authorList>
    </citation>
    <scope>NUCLEOTIDE SEQUENCE [LARGE SCALE GENOMIC DNA]</scope>
    <source>
        <strain evidence="1 2">7539</strain>
    </source>
</reference>
<sequence length="279" mass="33319">METIDFKQAEIIRENEEILDEMDAIDAFFQKLYELGKVKEWNSMVLEEIKSDSETSQRHIIKLYYEENEASEKLGTWVVLVYKDEEGFVVEGSKLKNYETNPVDREDYDITQAYFVEGDLGEVWNFFGELEDQFYDWYYDDVLENFPEWAHSSPWEIDPEILDAMIAKISKKYKVKVRYGYDERMNWNKKGYALYFLLGYDGREGKEEVELEIEAATYAQAYDWHAKGEWEEHCKQLYKDTEHPFYEGKFDSTPIPFYDPVYAKEFPEWGKILKAKKGE</sequence>
<comment type="caution">
    <text evidence="1">The sequence shown here is derived from an EMBL/GenBank/DDBJ whole genome shotgun (WGS) entry which is preliminary data.</text>
</comment>
<dbReference type="AlphaFoldDB" id="A0A268NW25"/>
<dbReference type="Proteomes" id="UP000216207">
    <property type="component" value="Unassembled WGS sequence"/>
</dbReference>
<evidence type="ECO:0000313" key="2">
    <source>
        <dbReference type="Proteomes" id="UP000216207"/>
    </source>
</evidence>
<accession>A0A268NW25</accession>
<dbReference type="RefSeq" id="WP_062750853.1">
    <property type="nucleotide sequence ID" value="NZ_NPCC01000031.1"/>
</dbReference>
<dbReference type="EMBL" id="NPCC01000031">
    <property type="protein sequence ID" value="PAE87674.1"/>
    <property type="molecule type" value="Genomic_DNA"/>
</dbReference>
<proteinExistence type="predicted"/>
<gene>
    <name evidence="1" type="ORF">CHH72_17050</name>
</gene>
<evidence type="ECO:0000313" key="1">
    <source>
        <dbReference type="EMBL" id="PAE87674.1"/>
    </source>
</evidence>